<feature type="binding site" evidence="6">
    <location>
        <position position="198"/>
    </location>
    <ligand>
        <name>Mn(2+)</name>
        <dbReference type="ChEBI" id="CHEBI:29035"/>
    </ligand>
</feature>
<dbReference type="RefSeq" id="WP_166586702.1">
    <property type="nucleotide sequence ID" value="NZ_WWEO01000043.1"/>
</dbReference>
<dbReference type="SUPFAM" id="SSF51569">
    <property type="entry name" value="Aldolase"/>
    <property type="match status" value="1"/>
</dbReference>
<comment type="caution">
    <text evidence="9">The sequence shown here is derived from an EMBL/GenBank/DDBJ whole genome shotgun (WGS) entry which is preliminary data.</text>
</comment>
<evidence type="ECO:0000256" key="1">
    <source>
        <dbReference type="ARBA" id="ARBA00008944"/>
    </source>
</evidence>
<evidence type="ECO:0000256" key="4">
    <source>
        <dbReference type="ARBA" id="ARBA00023211"/>
    </source>
</evidence>
<dbReference type="AlphaFoldDB" id="A0A966DTK1"/>
<evidence type="ECO:0000256" key="3">
    <source>
        <dbReference type="ARBA" id="ARBA00022797"/>
    </source>
</evidence>
<evidence type="ECO:0000256" key="7">
    <source>
        <dbReference type="NCBIfam" id="TIGR03217"/>
    </source>
</evidence>
<dbReference type="Proteomes" id="UP000638732">
    <property type="component" value="Unassembled WGS sequence"/>
</dbReference>
<dbReference type="EMBL" id="WWEO01000043">
    <property type="protein sequence ID" value="NCD70750.1"/>
    <property type="molecule type" value="Genomic_DNA"/>
</dbReference>
<evidence type="ECO:0000313" key="10">
    <source>
        <dbReference type="Proteomes" id="UP000638732"/>
    </source>
</evidence>
<feature type="site" description="Transition state stabilizer" evidence="6">
    <location>
        <position position="14"/>
    </location>
</feature>
<evidence type="ECO:0000256" key="2">
    <source>
        <dbReference type="ARBA" id="ARBA00022723"/>
    </source>
</evidence>
<organism evidence="9 10">
    <name type="scientific">Mucilaginibacter agri</name>
    <dbReference type="NCBI Taxonomy" id="2695265"/>
    <lineage>
        <taxon>Bacteria</taxon>
        <taxon>Pseudomonadati</taxon>
        <taxon>Bacteroidota</taxon>
        <taxon>Sphingobacteriia</taxon>
        <taxon>Sphingobacteriales</taxon>
        <taxon>Sphingobacteriaceae</taxon>
        <taxon>Mucilaginibacter</taxon>
    </lineage>
</organism>
<feature type="binding site" evidence="6">
    <location>
        <position position="169"/>
    </location>
    <ligand>
        <name>substrate</name>
    </ligand>
</feature>
<feature type="domain" description="Pyruvate carboxyltransferase" evidence="8">
    <location>
        <begin position="6"/>
        <end position="257"/>
    </location>
</feature>
<dbReference type="GO" id="GO:0003852">
    <property type="term" value="F:2-isopropylmalate synthase activity"/>
    <property type="evidence" value="ECO:0007669"/>
    <property type="project" value="TreeGrafter"/>
</dbReference>
<feature type="binding site" evidence="6">
    <location>
        <position position="15"/>
    </location>
    <ligand>
        <name>Mn(2+)</name>
        <dbReference type="ChEBI" id="CHEBI:29035"/>
    </ligand>
</feature>
<dbReference type="GO" id="GO:0030145">
    <property type="term" value="F:manganese ion binding"/>
    <property type="evidence" value="ECO:0007669"/>
    <property type="project" value="UniProtKB-UniRule"/>
</dbReference>
<comment type="caution">
    <text evidence="6">Lacks conserved residue(s) required for the propagation of feature annotation.</text>
</comment>
<dbReference type="PROSITE" id="PS50991">
    <property type="entry name" value="PYR_CT"/>
    <property type="match status" value="1"/>
</dbReference>
<accession>A0A966DTK1</accession>
<dbReference type="InterPro" id="IPR050073">
    <property type="entry name" value="2-IPM_HCS-like"/>
</dbReference>
<dbReference type="GO" id="GO:0008701">
    <property type="term" value="F:4-hydroxy-2-oxovalerate aldolase activity"/>
    <property type="evidence" value="ECO:0007669"/>
    <property type="project" value="UniProtKB-UniRule"/>
</dbReference>
<proteinExistence type="inferred from homology"/>
<dbReference type="Pfam" id="PF07836">
    <property type="entry name" value="DmpG_comm"/>
    <property type="match status" value="1"/>
</dbReference>
<dbReference type="Gene3D" id="1.10.8.60">
    <property type="match status" value="1"/>
</dbReference>
<evidence type="ECO:0000256" key="5">
    <source>
        <dbReference type="ARBA" id="ARBA00023239"/>
    </source>
</evidence>
<dbReference type="PANTHER" id="PTHR10277:SF9">
    <property type="entry name" value="2-ISOPROPYLMALATE SYNTHASE 1, CHLOROPLASTIC-RELATED"/>
    <property type="match status" value="1"/>
</dbReference>
<reference evidence="9" key="2">
    <citation type="submission" date="2020-10" db="EMBL/GenBank/DDBJ databases">
        <title>Mucilaginibacter sp. nov., isolated from soil.</title>
        <authorList>
            <person name="Jeon C.O."/>
        </authorList>
    </citation>
    <scope>NUCLEOTIDE SEQUENCE</scope>
    <source>
        <strain evidence="9">R11</strain>
    </source>
</reference>
<dbReference type="EC" id="4.1.3.39" evidence="6 7"/>
<dbReference type="NCBIfam" id="NF006049">
    <property type="entry name" value="PRK08195.1"/>
    <property type="match status" value="1"/>
</dbReference>
<feature type="binding site" evidence="6">
    <location>
        <position position="196"/>
    </location>
    <ligand>
        <name>Mn(2+)</name>
        <dbReference type="ChEBI" id="CHEBI:29035"/>
    </ligand>
</feature>
<dbReference type="Gene3D" id="3.20.20.70">
    <property type="entry name" value="Aldolase class I"/>
    <property type="match status" value="1"/>
</dbReference>
<keyword evidence="5 6" id="KW-0456">Lyase</keyword>
<reference evidence="9" key="1">
    <citation type="submission" date="2020-01" db="EMBL/GenBank/DDBJ databases">
        <authorList>
            <person name="Seo Y.L."/>
        </authorList>
    </citation>
    <scope>NUCLEOTIDE SEQUENCE</scope>
    <source>
        <strain evidence="9">R11</strain>
    </source>
</reference>
<sequence>MSKPYILISDPTLRDGNHAVAHQLSAKQIAIYAAAADKAGVPIVEVGHGNGLGASSLQVGESLESDVVLLKTARKNLTNTKLGIHVIPGFATINRDLKLAVDIGVDVIRIASHCTEADITQRHIGYARERGKETYGVLMMTHMATPELLVEEAQKMELYGAEGIIIMDSAGAFLPGDVVDRITALVDGLSIPIGFHGHNNLGMGIANSLAAIEAGATMLDGTAKGFGAGAGNAQIEVLVAVLEKLGYATGIDLYKILDAADLAEREIMPLVPVIKSESIISGLSGVFSGFSKHVSRISSEYGVDQRDVYRKLGKRKVVAGQEDLIIEVVLELVKIRKNAARVN</sequence>
<protein>
    <recommendedName>
        <fullName evidence="6 7">4-hydroxy-2-oxovalerate aldolase</fullName>
        <shortName evidence="6">HOA</shortName>
        <ecNumber evidence="6 7">4.1.3.39</ecNumber>
    </recommendedName>
    <alternativeName>
        <fullName evidence="6">4-hydroxy-2-keto-pentanoic acid aldolase</fullName>
    </alternativeName>
    <alternativeName>
        <fullName evidence="6">4-hydroxy-2-oxopentanoate aldolase</fullName>
    </alternativeName>
</protein>
<dbReference type="SUPFAM" id="SSF89000">
    <property type="entry name" value="post-HMGL domain-like"/>
    <property type="match status" value="1"/>
</dbReference>
<dbReference type="Pfam" id="PF00682">
    <property type="entry name" value="HMGL-like"/>
    <property type="match status" value="1"/>
</dbReference>
<dbReference type="InterPro" id="IPR035685">
    <property type="entry name" value="DRE_TIM_HOA"/>
</dbReference>
<dbReference type="NCBIfam" id="TIGR03217">
    <property type="entry name" value="4OH_2_O_val_ald"/>
    <property type="match status" value="1"/>
</dbReference>
<name>A0A966DTK1_9SPHI</name>
<feature type="active site" description="Proton acceptor" evidence="6">
    <location>
        <position position="18"/>
    </location>
</feature>
<comment type="similarity">
    <text evidence="1 6">Belongs to the 4-hydroxy-2-oxovalerate aldolase family.</text>
</comment>
<dbReference type="InterPro" id="IPR000891">
    <property type="entry name" value="PYR_CT"/>
</dbReference>
<dbReference type="CDD" id="cd07943">
    <property type="entry name" value="DRE_TIM_HOA"/>
    <property type="match status" value="1"/>
</dbReference>
<keyword evidence="2 6" id="KW-0479">Metal-binding</keyword>
<dbReference type="PANTHER" id="PTHR10277">
    <property type="entry name" value="HOMOCITRATE SYNTHASE-RELATED"/>
    <property type="match status" value="1"/>
</dbReference>
<evidence type="ECO:0000313" key="9">
    <source>
        <dbReference type="EMBL" id="NCD70750.1"/>
    </source>
</evidence>
<feature type="binding site" evidence="6">
    <location>
        <position position="196"/>
    </location>
    <ligand>
        <name>substrate</name>
    </ligand>
</feature>
<evidence type="ECO:0000256" key="6">
    <source>
        <dbReference type="HAMAP-Rule" id="MF_01656"/>
    </source>
</evidence>
<gene>
    <name evidence="9" type="primary">dmpG</name>
    <name evidence="9" type="ORF">GSY63_15390</name>
</gene>
<dbReference type="GO" id="GO:0009098">
    <property type="term" value="P:L-leucine biosynthetic process"/>
    <property type="evidence" value="ECO:0007669"/>
    <property type="project" value="TreeGrafter"/>
</dbReference>
<dbReference type="InterPro" id="IPR017629">
    <property type="entry name" value="4OH_2_O-val_aldolase"/>
</dbReference>
<comment type="catalytic activity">
    <reaction evidence="6">
        <text>(S)-4-hydroxy-2-oxopentanoate = acetaldehyde + pyruvate</text>
        <dbReference type="Rhea" id="RHEA:22624"/>
        <dbReference type="ChEBI" id="CHEBI:15343"/>
        <dbReference type="ChEBI" id="CHEBI:15361"/>
        <dbReference type="ChEBI" id="CHEBI:73143"/>
        <dbReference type="EC" id="4.1.3.39"/>
    </reaction>
</comment>
<keyword evidence="10" id="KW-1185">Reference proteome</keyword>
<feature type="binding site" evidence="6">
    <location>
        <begin position="14"/>
        <end position="15"/>
    </location>
    <ligand>
        <name>substrate</name>
    </ligand>
</feature>
<dbReference type="HAMAP" id="MF_01656">
    <property type="entry name" value="HOA"/>
    <property type="match status" value="1"/>
</dbReference>
<keyword evidence="3 6" id="KW-0058">Aromatic hydrocarbons catabolism</keyword>
<evidence type="ECO:0000259" key="8">
    <source>
        <dbReference type="PROSITE" id="PS50991"/>
    </source>
</evidence>
<dbReference type="InterPro" id="IPR013785">
    <property type="entry name" value="Aldolase_TIM"/>
</dbReference>
<keyword evidence="4 6" id="KW-0464">Manganese</keyword>
<dbReference type="InterPro" id="IPR012425">
    <property type="entry name" value="DmpG_comm"/>
</dbReference>